<proteinExistence type="predicted"/>
<keyword evidence="2" id="KW-1185">Reference proteome</keyword>
<comment type="caution">
    <text evidence="1">The sequence shown here is derived from an EMBL/GenBank/DDBJ whole genome shotgun (WGS) entry which is preliminary data.</text>
</comment>
<reference evidence="1 2" key="1">
    <citation type="journal article" date="2014" name="Mol. Plant">
        <title>Chromosome Scale Genome Assembly and Transcriptome Profiling of Nannochloropsis gaditana in Nitrogen Depletion.</title>
        <authorList>
            <person name="Corteggiani Carpinelli E."/>
            <person name="Telatin A."/>
            <person name="Vitulo N."/>
            <person name="Forcato C."/>
            <person name="D'Angelo M."/>
            <person name="Schiavon R."/>
            <person name="Vezzi A."/>
            <person name="Giacometti G.M."/>
            <person name="Morosinotto T."/>
            <person name="Valle G."/>
        </authorList>
    </citation>
    <scope>NUCLEOTIDE SEQUENCE [LARGE SCALE GENOMIC DNA]</scope>
    <source>
        <strain evidence="1 2">B-31</strain>
    </source>
</reference>
<accession>W7TPD0</accession>
<name>W7TPD0_9STRA</name>
<sequence>MCINGMLFGRPMDTSLRKQYLSANGRCPLSICIFGRDTRLIPSLSKGNDKWTHFSSSAMMARSLNKKDSYSWVLNQVNIGSYRDFLVSNLHFILLLRE</sequence>
<dbReference type="EMBL" id="AZIL01000936">
    <property type="protein sequence ID" value="EWM25373.1"/>
    <property type="molecule type" value="Genomic_DNA"/>
</dbReference>
<protein>
    <submittedName>
        <fullName evidence="1">Uncharacterized protein</fullName>
    </submittedName>
</protein>
<organism evidence="1 2">
    <name type="scientific">Nannochloropsis gaditana</name>
    <dbReference type="NCBI Taxonomy" id="72520"/>
    <lineage>
        <taxon>Eukaryota</taxon>
        <taxon>Sar</taxon>
        <taxon>Stramenopiles</taxon>
        <taxon>Ochrophyta</taxon>
        <taxon>Eustigmatophyceae</taxon>
        <taxon>Eustigmatales</taxon>
        <taxon>Monodopsidaceae</taxon>
        <taxon>Nannochloropsis</taxon>
    </lineage>
</organism>
<dbReference type="Proteomes" id="UP000019335">
    <property type="component" value="Chromosome 11"/>
</dbReference>
<evidence type="ECO:0000313" key="1">
    <source>
        <dbReference type="EMBL" id="EWM25373.1"/>
    </source>
</evidence>
<dbReference type="AlphaFoldDB" id="W7TPD0"/>
<evidence type="ECO:0000313" key="2">
    <source>
        <dbReference type="Proteomes" id="UP000019335"/>
    </source>
</evidence>
<gene>
    <name evidence="1" type="ORF">Naga_100005g45</name>
</gene>